<evidence type="ECO:0000256" key="2">
    <source>
        <dbReference type="ARBA" id="ARBA00022723"/>
    </source>
</evidence>
<dbReference type="GO" id="GO:0008942">
    <property type="term" value="F:nitrite reductase [NAD(P)H] activity"/>
    <property type="evidence" value="ECO:0007669"/>
    <property type="project" value="InterPro"/>
</dbReference>
<proteinExistence type="predicted"/>
<dbReference type="Pfam" id="PF00355">
    <property type="entry name" value="Rieske"/>
    <property type="match status" value="1"/>
</dbReference>
<keyword evidence="5" id="KW-0411">Iron-sulfur</keyword>
<keyword evidence="1" id="KW-0001">2Fe-2S</keyword>
<evidence type="ECO:0000259" key="7">
    <source>
        <dbReference type="PROSITE" id="PS51296"/>
    </source>
</evidence>
<dbReference type="GO" id="GO:0046872">
    <property type="term" value="F:metal ion binding"/>
    <property type="evidence" value="ECO:0007669"/>
    <property type="project" value="UniProtKB-KW"/>
</dbReference>
<dbReference type="SUPFAM" id="SSF50022">
    <property type="entry name" value="ISP domain"/>
    <property type="match status" value="1"/>
</dbReference>
<evidence type="ECO:0000313" key="8">
    <source>
        <dbReference type="EMBL" id="QGT78878.1"/>
    </source>
</evidence>
<evidence type="ECO:0000256" key="5">
    <source>
        <dbReference type="ARBA" id="ARBA00023014"/>
    </source>
</evidence>
<dbReference type="GO" id="GO:0042128">
    <property type="term" value="P:nitrate assimilation"/>
    <property type="evidence" value="ECO:0007669"/>
    <property type="project" value="UniProtKB-KW"/>
</dbReference>
<dbReference type="PANTHER" id="PTHR21496">
    <property type="entry name" value="FERREDOXIN-RELATED"/>
    <property type="match status" value="1"/>
</dbReference>
<keyword evidence="2" id="KW-0479">Metal-binding</keyword>
<dbReference type="CDD" id="cd03530">
    <property type="entry name" value="Rieske_NirD_small_Bacillus"/>
    <property type="match status" value="1"/>
</dbReference>
<dbReference type="KEGG" id="ghl:GM160_08205"/>
<reference evidence="8 9" key="1">
    <citation type="submission" date="2019-11" db="EMBL/GenBank/DDBJ databases">
        <authorList>
            <person name="Zhang J."/>
            <person name="Sun C."/>
        </authorList>
    </citation>
    <scope>NUCLEOTIDE SEQUENCE [LARGE SCALE GENOMIC DNA]</scope>
    <source>
        <strain evidence="9">sp2</strain>
    </source>
</reference>
<sequence>MSQEKDQENTGDLKWYRIGPVTDIPPLGSRVVQHCGVRIAIFRAHQDAIFAVRDQCPHRQGPLSQGIVHDQRVTCPLHGWVIELATGEAVKPDVGCTPRYPTRVDDGVISLGVPALAPELKPLDDAPRDVADDVTQDA</sequence>
<keyword evidence="3" id="KW-0560">Oxidoreductase</keyword>
<keyword evidence="4" id="KW-0408">Iron</keyword>
<dbReference type="PANTHER" id="PTHR21496:SF23">
    <property type="entry name" value="3-PHENYLPROPIONATE_CINNAMIC ACID DIOXYGENASE FERREDOXIN SUBUNIT"/>
    <property type="match status" value="1"/>
</dbReference>
<dbReference type="PROSITE" id="PS51296">
    <property type="entry name" value="RIESKE"/>
    <property type="match status" value="1"/>
</dbReference>
<dbReference type="AlphaFoldDB" id="A0A6I6D1W2"/>
<dbReference type="RefSeq" id="WP_156574463.1">
    <property type="nucleotide sequence ID" value="NZ_CP046415.1"/>
</dbReference>
<dbReference type="NCBIfam" id="TIGR02378">
    <property type="entry name" value="nirD_assim_sml"/>
    <property type="match status" value="1"/>
</dbReference>
<gene>
    <name evidence="8" type="primary">nirD</name>
    <name evidence="8" type="ORF">GM160_08205</name>
</gene>
<organism evidence="8 9">
    <name type="scientific">Guyparkeria halophila</name>
    <dbReference type="NCBI Taxonomy" id="47960"/>
    <lineage>
        <taxon>Bacteria</taxon>
        <taxon>Pseudomonadati</taxon>
        <taxon>Pseudomonadota</taxon>
        <taxon>Gammaproteobacteria</taxon>
        <taxon>Chromatiales</taxon>
        <taxon>Thioalkalibacteraceae</taxon>
        <taxon>Guyparkeria</taxon>
    </lineage>
</organism>
<dbReference type="InterPro" id="IPR012748">
    <property type="entry name" value="Rieske-like_NirD"/>
</dbReference>
<dbReference type="EMBL" id="CP046415">
    <property type="protein sequence ID" value="QGT78878.1"/>
    <property type="molecule type" value="Genomic_DNA"/>
</dbReference>
<keyword evidence="9" id="KW-1185">Reference proteome</keyword>
<dbReference type="Gene3D" id="2.102.10.10">
    <property type="entry name" value="Rieske [2Fe-2S] iron-sulphur domain"/>
    <property type="match status" value="1"/>
</dbReference>
<evidence type="ECO:0000256" key="4">
    <source>
        <dbReference type="ARBA" id="ARBA00023004"/>
    </source>
</evidence>
<dbReference type="Proteomes" id="UP000427716">
    <property type="component" value="Chromosome"/>
</dbReference>
<accession>A0A6I6D1W2</accession>
<dbReference type="InterPro" id="IPR017941">
    <property type="entry name" value="Rieske_2Fe-2S"/>
</dbReference>
<name>A0A6I6D1W2_9GAMM</name>
<evidence type="ECO:0000256" key="3">
    <source>
        <dbReference type="ARBA" id="ARBA00023002"/>
    </source>
</evidence>
<feature type="domain" description="Rieske" evidence="7">
    <location>
        <begin position="16"/>
        <end position="111"/>
    </location>
</feature>
<dbReference type="GO" id="GO:0051537">
    <property type="term" value="F:2 iron, 2 sulfur cluster binding"/>
    <property type="evidence" value="ECO:0007669"/>
    <property type="project" value="UniProtKB-KW"/>
</dbReference>
<dbReference type="InterPro" id="IPR036922">
    <property type="entry name" value="Rieske_2Fe-2S_sf"/>
</dbReference>
<evidence type="ECO:0000256" key="6">
    <source>
        <dbReference type="ARBA" id="ARBA00023063"/>
    </source>
</evidence>
<evidence type="ECO:0000256" key="1">
    <source>
        <dbReference type="ARBA" id="ARBA00022714"/>
    </source>
</evidence>
<keyword evidence="6" id="KW-0534">Nitrate assimilation</keyword>
<protein>
    <submittedName>
        <fullName evidence="8">Nitrite reductase small subunit NirD</fullName>
    </submittedName>
</protein>
<evidence type="ECO:0000313" key="9">
    <source>
        <dbReference type="Proteomes" id="UP000427716"/>
    </source>
</evidence>